<evidence type="ECO:0000313" key="3">
    <source>
        <dbReference type="EMBL" id="GBP43647.1"/>
    </source>
</evidence>
<feature type="transmembrane region" description="Helical" evidence="1">
    <location>
        <begin position="89"/>
        <end position="108"/>
    </location>
</feature>
<dbReference type="OrthoDB" id="5914444at2759"/>
<dbReference type="Pfam" id="PF21174">
    <property type="entry name" value="Glce_b_sandwich"/>
    <property type="match status" value="1"/>
</dbReference>
<dbReference type="PANTHER" id="PTHR13174">
    <property type="entry name" value="D-GLUCURONYL C5-EPIMERASE"/>
    <property type="match status" value="1"/>
</dbReference>
<evidence type="ECO:0000313" key="4">
    <source>
        <dbReference type="Proteomes" id="UP000299102"/>
    </source>
</evidence>
<evidence type="ECO:0000256" key="1">
    <source>
        <dbReference type="SAM" id="Phobius"/>
    </source>
</evidence>
<feature type="transmembrane region" description="Helical" evidence="1">
    <location>
        <begin position="141"/>
        <end position="161"/>
    </location>
</feature>
<dbReference type="AlphaFoldDB" id="A0A4C1W0N2"/>
<keyword evidence="4" id="KW-1185">Reference proteome</keyword>
<reference evidence="3 4" key="1">
    <citation type="journal article" date="2019" name="Commun. Biol.">
        <title>The bagworm genome reveals a unique fibroin gene that provides high tensile strength.</title>
        <authorList>
            <person name="Kono N."/>
            <person name="Nakamura H."/>
            <person name="Ohtoshi R."/>
            <person name="Tomita M."/>
            <person name="Numata K."/>
            <person name="Arakawa K."/>
        </authorList>
    </citation>
    <scope>NUCLEOTIDE SEQUENCE [LARGE SCALE GENOMIC DNA]</scope>
</reference>
<keyword evidence="1" id="KW-0472">Membrane</keyword>
<sequence>MCSSGLEDGLDLQMDLIDGAIVGMSNGWIDCDEIFYVYCNGSMDDFKTQLDTVELMYAPGQPEECQFGAHLLFADASSQVFRRSSRDRLVALYFIVFTPAYCVLYIKYTNPAPFFFARSRIDPTLRCLLCLNNLKMMLVRVNMRLALIALCVGVLLVILFWSQCGDLARRRLRPGSIISNSLSDHNPSYIEEIECLINGEYGVACKKENDEIFVPFSFIHKYFEIYGKITSLEGVERFEWSHSYSKIYHPKKKYDPFGTFTTFENYNVEVRERVKCISGIEGVPVSIQWDPQGFFYPTQIAQFGLAHYSKNITEPEPRRRIIEDGDRNLGTWIVSRDATMSREYDDTLKSYVLRFSTSDQMSSQDEHIYYGIGTELVWRRITRDLIIDMQKGWAVQDRPKRKSPRTKFKISSIILSGSGSLDNLTVSTSEHMAHFYAAAEWLVRKQSERTGGWPIPVRRRIASGVAELSPGCMQPTADPRIYSGDAVEWRGRFEGQRWVACCMLMHVAGSQKAEKRCAERLLELPKFDRRHTYGAI</sequence>
<dbReference type="InterPro" id="IPR039721">
    <property type="entry name" value="C5-epimerase"/>
</dbReference>
<feature type="domain" description="D-glucuronyl C5-epimerase beta-sandwich" evidence="2">
    <location>
        <begin position="345"/>
        <end position="418"/>
    </location>
</feature>
<gene>
    <name evidence="3" type="primary">glceb</name>
    <name evidence="3" type="ORF">EVAR_32213_1</name>
</gene>
<name>A0A4C1W0N2_EUMVA</name>
<comment type="caution">
    <text evidence="3">The sequence shown here is derived from an EMBL/GenBank/DDBJ whole genome shotgun (WGS) entry which is preliminary data.</text>
</comment>
<evidence type="ECO:0000259" key="2">
    <source>
        <dbReference type="Pfam" id="PF21174"/>
    </source>
</evidence>
<dbReference type="GO" id="GO:0005794">
    <property type="term" value="C:Golgi apparatus"/>
    <property type="evidence" value="ECO:0007669"/>
    <property type="project" value="TreeGrafter"/>
</dbReference>
<dbReference type="GO" id="GO:0015012">
    <property type="term" value="P:heparan sulfate proteoglycan biosynthetic process"/>
    <property type="evidence" value="ECO:0007669"/>
    <property type="project" value="InterPro"/>
</dbReference>
<dbReference type="STRING" id="151549.A0A4C1W0N2"/>
<dbReference type="Proteomes" id="UP000299102">
    <property type="component" value="Unassembled WGS sequence"/>
</dbReference>
<dbReference type="InterPro" id="IPR059154">
    <property type="entry name" value="Glce_b_sandwich"/>
</dbReference>
<accession>A0A4C1W0N2</accession>
<keyword evidence="1" id="KW-1133">Transmembrane helix</keyword>
<organism evidence="3 4">
    <name type="scientific">Eumeta variegata</name>
    <name type="common">Bagworm moth</name>
    <name type="synonym">Eumeta japonica</name>
    <dbReference type="NCBI Taxonomy" id="151549"/>
    <lineage>
        <taxon>Eukaryota</taxon>
        <taxon>Metazoa</taxon>
        <taxon>Ecdysozoa</taxon>
        <taxon>Arthropoda</taxon>
        <taxon>Hexapoda</taxon>
        <taxon>Insecta</taxon>
        <taxon>Pterygota</taxon>
        <taxon>Neoptera</taxon>
        <taxon>Endopterygota</taxon>
        <taxon>Lepidoptera</taxon>
        <taxon>Glossata</taxon>
        <taxon>Ditrysia</taxon>
        <taxon>Tineoidea</taxon>
        <taxon>Psychidae</taxon>
        <taxon>Oiketicinae</taxon>
        <taxon>Eumeta</taxon>
    </lineage>
</organism>
<protein>
    <submittedName>
        <fullName evidence="3">D-glucuronyl C5-epimerase B</fullName>
    </submittedName>
</protein>
<keyword evidence="1" id="KW-0812">Transmembrane</keyword>
<dbReference type="GO" id="GO:0047464">
    <property type="term" value="F:heparosan-N-sulfate-glucuronate 5-epimerase activity"/>
    <property type="evidence" value="ECO:0007669"/>
    <property type="project" value="InterPro"/>
</dbReference>
<dbReference type="EMBL" id="BGZK01000439">
    <property type="protein sequence ID" value="GBP43647.1"/>
    <property type="molecule type" value="Genomic_DNA"/>
</dbReference>
<dbReference type="PANTHER" id="PTHR13174:SF3">
    <property type="entry name" value="D-GLUCURONYL C5-EPIMERASE"/>
    <property type="match status" value="1"/>
</dbReference>
<proteinExistence type="predicted"/>